<proteinExistence type="predicted"/>
<evidence type="ECO:0000313" key="2">
    <source>
        <dbReference type="Proteomes" id="UP001596378"/>
    </source>
</evidence>
<dbReference type="Proteomes" id="UP001596378">
    <property type="component" value="Unassembled WGS sequence"/>
</dbReference>
<dbReference type="RefSeq" id="WP_378044292.1">
    <property type="nucleotide sequence ID" value="NZ_JBHMDN010000004.1"/>
</dbReference>
<evidence type="ECO:0000313" key="1">
    <source>
        <dbReference type="EMBL" id="MFC7152159.1"/>
    </source>
</evidence>
<gene>
    <name evidence="1" type="ORF">ACFQMJ_26810</name>
</gene>
<organism evidence="1 2">
    <name type="scientific">Cohnella cellulosilytica</name>
    <dbReference type="NCBI Taxonomy" id="986710"/>
    <lineage>
        <taxon>Bacteria</taxon>
        <taxon>Bacillati</taxon>
        <taxon>Bacillota</taxon>
        <taxon>Bacilli</taxon>
        <taxon>Bacillales</taxon>
        <taxon>Paenibacillaceae</taxon>
        <taxon>Cohnella</taxon>
    </lineage>
</organism>
<name>A0ABW2FJJ8_9BACL</name>
<keyword evidence="2" id="KW-1185">Reference proteome</keyword>
<protein>
    <submittedName>
        <fullName evidence="1">Uncharacterized protein</fullName>
    </submittedName>
</protein>
<reference evidence="2" key="1">
    <citation type="journal article" date="2019" name="Int. J. Syst. Evol. Microbiol.">
        <title>The Global Catalogue of Microorganisms (GCM) 10K type strain sequencing project: providing services to taxonomists for standard genome sequencing and annotation.</title>
        <authorList>
            <consortium name="The Broad Institute Genomics Platform"/>
            <consortium name="The Broad Institute Genome Sequencing Center for Infectious Disease"/>
            <person name="Wu L."/>
            <person name="Ma J."/>
        </authorList>
    </citation>
    <scope>NUCLEOTIDE SEQUENCE [LARGE SCALE GENOMIC DNA]</scope>
    <source>
        <strain evidence="2">KCTC 12907</strain>
    </source>
</reference>
<sequence>MKKIKEDRECFGLGVKFRKGIELKQDEGSITSIFMASRNTSVPMIVVASDSEAKKQGEDGIFVICCDKCGIKMKKTLKDEINLFHSIGEMTDLK</sequence>
<accession>A0ABW2FJJ8</accession>
<comment type="caution">
    <text evidence="1">The sequence shown here is derived from an EMBL/GenBank/DDBJ whole genome shotgun (WGS) entry which is preliminary data.</text>
</comment>
<dbReference type="EMBL" id="JBHTAI010000021">
    <property type="protein sequence ID" value="MFC7152159.1"/>
    <property type="molecule type" value="Genomic_DNA"/>
</dbReference>